<comment type="caution">
    <text evidence="4">The sequence shown here is derived from an EMBL/GenBank/DDBJ whole genome shotgun (WGS) entry which is preliminary data.</text>
</comment>
<reference evidence="4 5" key="1">
    <citation type="submission" date="2020-08" db="EMBL/GenBank/DDBJ databases">
        <title>Exploring microbial biodiversity for novel pathways involved in the catabolism of aromatic compounds derived from lignin.</title>
        <authorList>
            <person name="Elkins J."/>
        </authorList>
    </citation>
    <scope>NUCLEOTIDE SEQUENCE [LARGE SCALE GENOMIC DNA]</scope>
    <source>
        <strain evidence="4 5">B1D3A</strain>
    </source>
</reference>
<dbReference type="SMART" id="SM00448">
    <property type="entry name" value="REC"/>
    <property type="match status" value="1"/>
</dbReference>
<evidence type="ECO:0000256" key="1">
    <source>
        <dbReference type="ARBA" id="ARBA00022553"/>
    </source>
</evidence>
<keyword evidence="4" id="KW-0238">DNA-binding</keyword>
<proteinExistence type="predicted"/>
<evidence type="ECO:0000259" key="3">
    <source>
        <dbReference type="PROSITE" id="PS50110"/>
    </source>
</evidence>
<dbReference type="Proteomes" id="UP001138540">
    <property type="component" value="Unassembled WGS sequence"/>
</dbReference>
<gene>
    <name evidence="4" type="ORF">HNP60_003982</name>
</gene>
<dbReference type="InterPro" id="IPR001789">
    <property type="entry name" value="Sig_transdc_resp-reg_receiver"/>
</dbReference>
<dbReference type="Pfam" id="PF00072">
    <property type="entry name" value="Response_reg"/>
    <property type="match status" value="1"/>
</dbReference>
<organism evidence="4 5">
    <name type="scientific">Sphingobium lignivorans</name>
    <dbReference type="NCBI Taxonomy" id="2735886"/>
    <lineage>
        <taxon>Bacteria</taxon>
        <taxon>Pseudomonadati</taxon>
        <taxon>Pseudomonadota</taxon>
        <taxon>Alphaproteobacteria</taxon>
        <taxon>Sphingomonadales</taxon>
        <taxon>Sphingomonadaceae</taxon>
        <taxon>Sphingobium</taxon>
    </lineage>
</organism>
<name>A0ABR6NL65_9SPHN</name>
<dbReference type="SUPFAM" id="SSF52172">
    <property type="entry name" value="CheY-like"/>
    <property type="match status" value="1"/>
</dbReference>
<dbReference type="RefSeq" id="WP_184156750.1">
    <property type="nucleotide sequence ID" value="NZ_JACHKA010000001.1"/>
</dbReference>
<evidence type="ECO:0000313" key="4">
    <source>
        <dbReference type="EMBL" id="MBB5988008.1"/>
    </source>
</evidence>
<protein>
    <submittedName>
        <fullName evidence="4">DNA-binding NtrC family response regulator</fullName>
    </submittedName>
</protein>
<dbReference type="PROSITE" id="PS50110">
    <property type="entry name" value="RESPONSE_REGULATORY"/>
    <property type="match status" value="1"/>
</dbReference>
<dbReference type="EMBL" id="JACHKA010000001">
    <property type="protein sequence ID" value="MBB5988008.1"/>
    <property type="molecule type" value="Genomic_DNA"/>
</dbReference>
<dbReference type="Gene3D" id="3.40.50.2300">
    <property type="match status" value="1"/>
</dbReference>
<feature type="modified residue" description="4-aspartylphosphate" evidence="2">
    <location>
        <position position="56"/>
    </location>
</feature>
<evidence type="ECO:0000313" key="5">
    <source>
        <dbReference type="Proteomes" id="UP001138540"/>
    </source>
</evidence>
<dbReference type="InterPro" id="IPR050595">
    <property type="entry name" value="Bact_response_regulator"/>
</dbReference>
<sequence>MTMRGLAILIIEDEPILALALEDMLEKAGASPILADTLAEAAEMIARQPPDAAILDVNVHGEQSYPVAAALAERRIPFIFATGYGDAMHEDAHAQVPTVAKPYSFRDIERALKRARGM</sequence>
<keyword evidence="5" id="KW-1185">Reference proteome</keyword>
<evidence type="ECO:0000256" key="2">
    <source>
        <dbReference type="PROSITE-ProRule" id="PRU00169"/>
    </source>
</evidence>
<feature type="domain" description="Response regulatory" evidence="3">
    <location>
        <begin position="7"/>
        <end position="116"/>
    </location>
</feature>
<accession>A0ABR6NL65</accession>
<dbReference type="InterPro" id="IPR011006">
    <property type="entry name" value="CheY-like_superfamily"/>
</dbReference>
<dbReference type="GO" id="GO:0003677">
    <property type="term" value="F:DNA binding"/>
    <property type="evidence" value="ECO:0007669"/>
    <property type="project" value="UniProtKB-KW"/>
</dbReference>
<dbReference type="PANTHER" id="PTHR44591">
    <property type="entry name" value="STRESS RESPONSE REGULATOR PROTEIN 1"/>
    <property type="match status" value="1"/>
</dbReference>
<keyword evidence="1 2" id="KW-0597">Phosphoprotein</keyword>
<dbReference type="PANTHER" id="PTHR44591:SF24">
    <property type="entry name" value="PROTEIN-GLUTAMATE METHYLESTERASE_PROTEIN-GLUTAMINE GLUTAMINASE 1"/>
    <property type="match status" value="1"/>
</dbReference>